<organism evidence="6 7">
    <name type="scientific">Undibacterium terreum</name>
    <dbReference type="NCBI Taxonomy" id="1224302"/>
    <lineage>
        <taxon>Bacteria</taxon>
        <taxon>Pseudomonadati</taxon>
        <taxon>Pseudomonadota</taxon>
        <taxon>Betaproteobacteria</taxon>
        <taxon>Burkholderiales</taxon>
        <taxon>Oxalobacteraceae</taxon>
        <taxon>Undibacterium</taxon>
    </lineage>
</organism>
<dbReference type="EC" id="5.2.1.8" evidence="1"/>
<feature type="chain" id="PRO_5037964298" description="peptidylprolyl isomerase" evidence="4">
    <location>
        <begin position="30"/>
        <end position="312"/>
    </location>
</feature>
<dbReference type="InterPro" id="IPR044665">
    <property type="entry name" value="E_coli_cyclophilin_A-like"/>
</dbReference>
<evidence type="ECO:0000259" key="5">
    <source>
        <dbReference type="PROSITE" id="PS50072"/>
    </source>
</evidence>
<reference evidence="6" key="1">
    <citation type="journal article" date="2014" name="Int. J. Syst. Evol. Microbiol.">
        <title>Complete genome sequence of Corynebacterium casei LMG S-19264T (=DSM 44701T), isolated from a smear-ripened cheese.</title>
        <authorList>
            <consortium name="US DOE Joint Genome Institute (JGI-PGF)"/>
            <person name="Walter F."/>
            <person name="Albersmeier A."/>
            <person name="Kalinowski J."/>
            <person name="Ruckert C."/>
        </authorList>
    </citation>
    <scope>NUCLEOTIDE SEQUENCE</scope>
    <source>
        <strain evidence="6">CGMCC 1.10998</strain>
    </source>
</reference>
<dbReference type="GO" id="GO:0003755">
    <property type="term" value="F:peptidyl-prolyl cis-trans isomerase activity"/>
    <property type="evidence" value="ECO:0007669"/>
    <property type="project" value="UniProtKB-KW"/>
</dbReference>
<dbReference type="Pfam" id="PF00160">
    <property type="entry name" value="Pro_isomerase"/>
    <property type="match status" value="1"/>
</dbReference>
<comment type="caution">
    <text evidence="6">The sequence shown here is derived from an EMBL/GenBank/DDBJ whole genome shotgun (WGS) entry which is preliminary data.</text>
</comment>
<evidence type="ECO:0000256" key="3">
    <source>
        <dbReference type="ARBA" id="ARBA00023235"/>
    </source>
</evidence>
<evidence type="ECO:0000313" key="6">
    <source>
        <dbReference type="EMBL" id="GGC71461.1"/>
    </source>
</evidence>
<dbReference type="PROSITE" id="PS50072">
    <property type="entry name" value="CSA_PPIASE_2"/>
    <property type="match status" value="1"/>
</dbReference>
<keyword evidence="2" id="KW-0697">Rotamase</keyword>
<dbReference type="InterPro" id="IPR029000">
    <property type="entry name" value="Cyclophilin-like_dom_sf"/>
</dbReference>
<feature type="domain" description="PPIase cyclophilin-type" evidence="5">
    <location>
        <begin position="70"/>
        <end position="255"/>
    </location>
</feature>
<name>A0A916UFV1_9BURK</name>
<evidence type="ECO:0000256" key="1">
    <source>
        <dbReference type="ARBA" id="ARBA00013194"/>
    </source>
</evidence>
<keyword evidence="7" id="KW-1185">Reference proteome</keyword>
<dbReference type="PANTHER" id="PTHR43246">
    <property type="entry name" value="PEPTIDYL-PROLYL CIS-TRANS ISOMERASE CYP38, CHLOROPLASTIC"/>
    <property type="match status" value="1"/>
</dbReference>
<gene>
    <name evidence="6" type="ORF">GCM10011396_18170</name>
</gene>
<feature type="signal peptide" evidence="4">
    <location>
        <begin position="1"/>
        <end position="29"/>
    </location>
</feature>
<evidence type="ECO:0000256" key="2">
    <source>
        <dbReference type="ARBA" id="ARBA00023110"/>
    </source>
</evidence>
<accession>A0A916UFV1</accession>
<dbReference type="AlphaFoldDB" id="A0A916UFV1"/>
<sequence>MQVFKVGHTMSGLVAGVALSGIFSGNALAADAVQAKEAVNKPMMADLIKASKPGDWRPLDLQNTLYLDLPQGRVVIELAPNFAPNHVNNIKALVRENYFDGLVILRSQDNYVVQWGDPTEKKEIKTAKKALAEEFTVNYAASLPFTRLPDADGYASQVGHANGMPAGRDPKTGRAWLAHCYGMVGAGRDTASDSGGGTELYVVTGHAPRQLDRNVTLVGRVMQGMELLSSLPRGTGALGFYEKPEQQVPIKSIRIAADVPAADRTNLEVIRTDTPTFTAIVEAQRNRGGDWYKYAAGYIELCNVPIVVRAQK</sequence>
<dbReference type="Proteomes" id="UP000637423">
    <property type="component" value="Unassembled WGS sequence"/>
</dbReference>
<reference evidence="6" key="2">
    <citation type="submission" date="2020-09" db="EMBL/GenBank/DDBJ databases">
        <authorList>
            <person name="Sun Q."/>
            <person name="Zhou Y."/>
        </authorList>
    </citation>
    <scope>NUCLEOTIDE SEQUENCE</scope>
    <source>
        <strain evidence="6">CGMCC 1.10998</strain>
    </source>
</reference>
<protein>
    <recommendedName>
        <fullName evidence="1">peptidylprolyl isomerase</fullName>
        <ecNumber evidence="1">5.2.1.8</ecNumber>
    </recommendedName>
</protein>
<dbReference type="SUPFAM" id="SSF50891">
    <property type="entry name" value="Cyclophilin-like"/>
    <property type="match status" value="1"/>
</dbReference>
<dbReference type="RefSeq" id="WP_229751019.1">
    <property type="nucleotide sequence ID" value="NZ_BMED01000002.1"/>
</dbReference>
<keyword evidence="3 6" id="KW-0413">Isomerase</keyword>
<evidence type="ECO:0000256" key="4">
    <source>
        <dbReference type="SAM" id="SignalP"/>
    </source>
</evidence>
<dbReference type="Gene3D" id="2.40.100.10">
    <property type="entry name" value="Cyclophilin-like"/>
    <property type="match status" value="1"/>
</dbReference>
<dbReference type="EMBL" id="BMED01000002">
    <property type="protein sequence ID" value="GGC71461.1"/>
    <property type="molecule type" value="Genomic_DNA"/>
</dbReference>
<proteinExistence type="predicted"/>
<dbReference type="InterPro" id="IPR002130">
    <property type="entry name" value="Cyclophilin-type_PPIase_dom"/>
</dbReference>
<keyword evidence="4" id="KW-0732">Signal</keyword>
<evidence type="ECO:0000313" key="7">
    <source>
        <dbReference type="Proteomes" id="UP000637423"/>
    </source>
</evidence>